<dbReference type="PANTHER" id="PTHR28511:SF1">
    <property type="entry name" value="ENDONUCLEASE V"/>
    <property type="match status" value="1"/>
</dbReference>
<dbReference type="GO" id="GO:0005737">
    <property type="term" value="C:cytoplasm"/>
    <property type="evidence" value="ECO:0007669"/>
    <property type="project" value="UniProtKB-SubCell"/>
</dbReference>
<evidence type="ECO:0000256" key="2">
    <source>
        <dbReference type="ARBA" id="ARBA00022490"/>
    </source>
</evidence>
<dbReference type="PANTHER" id="PTHR28511">
    <property type="entry name" value="ENDONUCLEASE V"/>
    <property type="match status" value="1"/>
</dbReference>
<evidence type="ECO:0000256" key="5">
    <source>
        <dbReference type="ARBA" id="ARBA00022801"/>
    </source>
</evidence>
<dbReference type="InterPro" id="IPR007581">
    <property type="entry name" value="Endonuclease-V"/>
</dbReference>
<keyword evidence="3" id="KW-0540">Nuclease</keyword>
<dbReference type="GO" id="GO:0003727">
    <property type="term" value="F:single-stranded RNA binding"/>
    <property type="evidence" value="ECO:0007669"/>
    <property type="project" value="TreeGrafter"/>
</dbReference>
<accession>A0A7R9XVJ3</accession>
<reference evidence="6" key="1">
    <citation type="submission" date="2021-01" db="EMBL/GenBank/DDBJ databases">
        <authorList>
            <person name="Corre E."/>
            <person name="Pelletier E."/>
            <person name="Niang G."/>
            <person name="Scheremetjew M."/>
            <person name="Finn R."/>
            <person name="Kale V."/>
            <person name="Holt S."/>
            <person name="Cochrane G."/>
            <person name="Meng A."/>
            <person name="Brown T."/>
            <person name="Cohen L."/>
        </authorList>
    </citation>
    <scope>NUCLEOTIDE SEQUENCE</scope>
    <source>
        <strain evidence="6">RCC1614</strain>
    </source>
</reference>
<name>A0A7R9XVJ3_MICPS</name>
<gene>
    <name evidence="6" type="ORF">MPUS1402_LOCUS2164</name>
</gene>
<evidence type="ECO:0000256" key="1">
    <source>
        <dbReference type="ARBA" id="ARBA00004496"/>
    </source>
</evidence>
<organism evidence="6">
    <name type="scientific">Micromonas pusilla</name>
    <name type="common">Picoplanktonic green alga</name>
    <name type="synonym">Chromulina pusilla</name>
    <dbReference type="NCBI Taxonomy" id="38833"/>
    <lineage>
        <taxon>Eukaryota</taxon>
        <taxon>Viridiplantae</taxon>
        <taxon>Chlorophyta</taxon>
        <taxon>Mamiellophyceae</taxon>
        <taxon>Mamiellales</taxon>
        <taxon>Mamiellaceae</taxon>
        <taxon>Micromonas</taxon>
    </lineage>
</organism>
<dbReference type="GO" id="GO:0016891">
    <property type="term" value="F:RNA endonuclease activity producing 5'-phosphomonoesters, hydrolytic mechanism"/>
    <property type="evidence" value="ECO:0007669"/>
    <property type="project" value="TreeGrafter"/>
</dbReference>
<dbReference type="AlphaFoldDB" id="A0A7R9XVJ3"/>
<keyword evidence="5" id="KW-0378">Hydrolase</keyword>
<evidence type="ECO:0000313" key="6">
    <source>
        <dbReference type="EMBL" id="CAD8230179.1"/>
    </source>
</evidence>
<keyword evidence="2" id="KW-0963">Cytoplasm</keyword>
<evidence type="ECO:0008006" key="7">
    <source>
        <dbReference type="Google" id="ProtNLM"/>
    </source>
</evidence>
<dbReference type="GO" id="GO:0006281">
    <property type="term" value="P:DNA repair"/>
    <property type="evidence" value="ECO:0007669"/>
    <property type="project" value="InterPro"/>
</dbReference>
<dbReference type="Pfam" id="PF04493">
    <property type="entry name" value="Endonuclease_5"/>
    <property type="match status" value="1"/>
</dbReference>
<dbReference type="Gene3D" id="3.30.2170.10">
    <property type="entry name" value="archaeoglobus fulgidus dsm 4304 superfamily"/>
    <property type="match status" value="1"/>
</dbReference>
<dbReference type="EMBL" id="HBDY01002856">
    <property type="protein sequence ID" value="CAD8230179.1"/>
    <property type="molecule type" value="Transcribed_RNA"/>
</dbReference>
<proteinExistence type="predicted"/>
<keyword evidence="4" id="KW-0255">Endonuclease</keyword>
<dbReference type="CDD" id="cd06559">
    <property type="entry name" value="Endonuclease_V"/>
    <property type="match status" value="1"/>
</dbReference>
<protein>
    <recommendedName>
        <fullName evidence="7">Endonuclease V</fullName>
    </recommendedName>
</protein>
<dbReference type="GO" id="GO:0005730">
    <property type="term" value="C:nucleolus"/>
    <property type="evidence" value="ECO:0007669"/>
    <property type="project" value="TreeGrafter"/>
</dbReference>
<evidence type="ECO:0000256" key="3">
    <source>
        <dbReference type="ARBA" id="ARBA00022722"/>
    </source>
</evidence>
<comment type="subcellular location">
    <subcellularLocation>
        <location evidence="1">Cytoplasm</location>
    </subcellularLocation>
</comment>
<evidence type="ECO:0000256" key="4">
    <source>
        <dbReference type="ARBA" id="ARBA00022759"/>
    </source>
</evidence>
<sequence>MGATFTFNGAPLTLIGGVDASYPATETDDAVAVACLAVLSFPSLETVRLDFEPFAPAAEYVPGRLADRELPPYLALLRRCPRPLAPQCVFVDGNGVLHPERFGIACRLGVDAATPTIGVAKNLLRVDGVDARARSKRDRDASDVGEVELVDDSGTVVGVALSGHDVAGVVTKPVYVSAGAGMDLATATALTRACSRHRVPEPIRAADVASRAWLRERQGAS</sequence>